<feature type="domain" description="Cytidyltransferase-like" evidence="2">
    <location>
        <begin position="7"/>
        <end position="163"/>
    </location>
</feature>
<dbReference type="SUPFAM" id="SSF52540">
    <property type="entry name" value="P-loop containing nucleoside triphosphate hydrolases"/>
    <property type="match status" value="1"/>
</dbReference>
<dbReference type="EC" id="2.7.1.22" evidence="4"/>
<dbReference type="PIRSF" id="PIRSF004776">
    <property type="entry name" value="NadR_NMNAT/RNK"/>
    <property type="match status" value="1"/>
</dbReference>
<dbReference type="InterPro" id="IPR014729">
    <property type="entry name" value="Rossmann-like_a/b/a_fold"/>
</dbReference>
<proteinExistence type="predicted"/>
<dbReference type="PANTHER" id="PTHR37512">
    <property type="entry name" value="TRIFUNCTIONAL NAD BIOSYNTHESIS/REGULATOR PROTEIN NADR"/>
    <property type="match status" value="1"/>
</dbReference>
<feature type="binding site" evidence="1">
    <location>
        <begin position="8"/>
        <end position="11"/>
    </location>
    <ligand>
        <name>NAD(+)</name>
        <dbReference type="ChEBI" id="CHEBI:57540"/>
        <label>1</label>
    </ligand>
</feature>
<protein>
    <submittedName>
        <fullName evidence="4">Multifunctional transcriptional regulator/nicotinamide-nucleotide adenylyltransferase/ribosylnicotinamide kinase NadR</fullName>
        <ecNumber evidence="4">2.7.1.22</ecNumber>
        <ecNumber evidence="4">2.7.7.1</ecNumber>
    </submittedName>
</protein>
<evidence type="ECO:0000313" key="4">
    <source>
        <dbReference type="EMBL" id="XDU62216.1"/>
    </source>
</evidence>
<keyword evidence="4" id="KW-0418">Kinase</keyword>
<feature type="binding site" evidence="1">
    <location>
        <begin position="82"/>
        <end position="95"/>
    </location>
    <ligand>
        <name>NAD(+)</name>
        <dbReference type="ChEBI" id="CHEBI:57540"/>
        <label>1</label>
    </ligand>
</feature>
<dbReference type="GO" id="GO:0000309">
    <property type="term" value="F:nicotinamide-nucleotide adenylyltransferase activity"/>
    <property type="evidence" value="ECO:0007669"/>
    <property type="project" value="UniProtKB-EC"/>
</dbReference>
<dbReference type="KEGG" id="lala:AB8B28_11430"/>
<dbReference type="GO" id="GO:0050262">
    <property type="term" value="F:ribosylnicotinamide kinase activity"/>
    <property type="evidence" value="ECO:0007669"/>
    <property type="project" value="UniProtKB-EC"/>
</dbReference>
<evidence type="ECO:0000259" key="3">
    <source>
        <dbReference type="Pfam" id="PF13521"/>
    </source>
</evidence>
<dbReference type="InterPro" id="IPR027417">
    <property type="entry name" value="P-loop_NTPase"/>
</dbReference>
<dbReference type="NCBIfam" id="NF005988">
    <property type="entry name" value="PRK08099.1"/>
    <property type="match status" value="1"/>
</dbReference>
<dbReference type="GO" id="GO:0000166">
    <property type="term" value="F:nucleotide binding"/>
    <property type="evidence" value="ECO:0007669"/>
    <property type="project" value="UniProtKB-KW"/>
</dbReference>
<organism evidence="4">
    <name type="scientific">Leptotrichia alba</name>
    <dbReference type="NCBI Taxonomy" id="3239304"/>
    <lineage>
        <taxon>Bacteria</taxon>
        <taxon>Fusobacteriati</taxon>
        <taxon>Fusobacteriota</taxon>
        <taxon>Fusobacteriia</taxon>
        <taxon>Fusobacteriales</taxon>
        <taxon>Leptotrichiaceae</taxon>
        <taxon>Leptotrichia</taxon>
    </lineage>
</organism>
<dbReference type="RefSeq" id="WP_369715883.1">
    <property type="nucleotide sequence ID" value="NZ_CP165647.1"/>
</dbReference>
<dbReference type="InterPro" id="IPR016429">
    <property type="entry name" value="NAD_NadR"/>
</dbReference>
<evidence type="ECO:0000256" key="1">
    <source>
        <dbReference type="PIRSR" id="PIRSR004776-1"/>
    </source>
</evidence>
<name>A0AB39V3J0_9FUSO</name>
<keyword evidence="4" id="KW-0808">Transferase</keyword>
<dbReference type="Pfam" id="PF13521">
    <property type="entry name" value="AAA_28"/>
    <property type="match status" value="1"/>
</dbReference>
<dbReference type="EMBL" id="CP165647">
    <property type="protein sequence ID" value="XDU62216.1"/>
    <property type="molecule type" value="Genomic_DNA"/>
</dbReference>
<keyword evidence="1" id="KW-0547">Nucleotide-binding</keyword>
<dbReference type="SUPFAM" id="SSF52374">
    <property type="entry name" value="Nucleotidylyl transferase"/>
    <property type="match status" value="1"/>
</dbReference>
<gene>
    <name evidence="4" type="primary">nadR</name>
    <name evidence="4" type="ORF">AB8B28_11430</name>
</gene>
<accession>A0AB39V3J0</accession>
<feature type="domain" description="NadR/Ttd14 AAA" evidence="3">
    <location>
        <begin position="183"/>
        <end position="331"/>
    </location>
</feature>
<sequence length="357" mass="42748">MSKNGIIFGKFYPLHIGHVDFIQRASGYVDNLYVVVCTDNDRDKKLFEESQMKKMPTIKDRMRFVEKTFKHQKNIKVIHMAEDGIPFYPNGWKLWSERVQEILLKNNIKIDVIFTNETQDVENYKNHFLPLPNFEKIFNKNLKIQLIDVNRDNFHISATEIRKNPYKNWVFIPKYVREFFVLKVAIIGSEHSGKTNLTHKLANYYNTTYVKEYKKEYVKEELQNKIENLQYDDYSNIAYEHSRRILESIKNADKLTFIDTDFYSLQTFSIIQNNEKHPVIEDFVKHTNFDMLIYIEKEIDAENKANNCKISRFDKMLQYLLKKNNQKFIKLFHKDAASLTQNYIKSINIINDYLKNR</sequence>
<dbReference type="InterPro" id="IPR004821">
    <property type="entry name" value="Cyt_trans-like"/>
</dbReference>
<dbReference type="EC" id="2.7.7.1" evidence="4"/>
<reference evidence="4" key="1">
    <citation type="submission" date="2024-07" db="EMBL/GenBank/DDBJ databases">
        <authorList>
            <person name="Li X.-J."/>
            <person name="Wang X."/>
        </authorList>
    </citation>
    <scope>NUCLEOTIDE SEQUENCE</scope>
    <source>
        <strain evidence="4">HSP-536</strain>
    </source>
</reference>
<dbReference type="AlphaFoldDB" id="A0AB39V3J0"/>
<dbReference type="InterPro" id="IPR052735">
    <property type="entry name" value="NAD_biosynth-regulator"/>
</dbReference>
<feature type="binding site" evidence="1">
    <location>
        <position position="42"/>
    </location>
    <ligand>
        <name>NAD(+)</name>
        <dbReference type="ChEBI" id="CHEBI:57540"/>
        <label>1</label>
    </ligand>
</feature>
<dbReference type="Gene3D" id="3.40.50.620">
    <property type="entry name" value="HUPs"/>
    <property type="match status" value="1"/>
</dbReference>
<dbReference type="PANTHER" id="PTHR37512:SF1">
    <property type="entry name" value="NADR_TTD14 AAA DOMAIN-CONTAINING PROTEIN"/>
    <property type="match status" value="1"/>
</dbReference>
<dbReference type="NCBIfam" id="TIGR00125">
    <property type="entry name" value="cyt_tran_rel"/>
    <property type="match status" value="1"/>
</dbReference>
<evidence type="ECO:0000259" key="2">
    <source>
        <dbReference type="Pfam" id="PF01467"/>
    </source>
</evidence>
<keyword evidence="4" id="KW-0548">Nucleotidyltransferase</keyword>
<dbReference type="GO" id="GO:0009435">
    <property type="term" value="P:NAD+ biosynthetic process"/>
    <property type="evidence" value="ECO:0007669"/>
    <property type="project" value="InterPro"/>
</dbReference>
<feature type="binding site" evidence="1">
    <location>
        <begin position="115"/>
        <end position="117"/>
    </location>
    <ligand>
        <name>NAD(+)</name>
        <dbReference type="ChEBI" id="CHEBI:57540"/>
        <label>1</label>
    </ligand>
</feature>
<dbReference type="Gene3D" id="3.40.50.300">
    <property type="entry name" value="P-loop containing nucleotide triphosphate hydrolases"/>
    <property type="match status" value="1"/>
</dbReference>
<dbReference type="Pfam" id="PF01467">
    <property type="entry name" value="CTP_transf_like"/>
    <property type="match status" value="1"/>
</dbReference>
<feature type="binding site" evidence="1">
    <location>
        <position position="15"/>
    </location>
    <ligand>
        <name>NAD(+)</name>
        <dbReference type="ChEBI" id="CHEBI:57540"/>
        <label>1</label>
    </ligand>
</feature>
<feature type="binding site" evidence="1">
    <location>
        <begin position="154"/>
        <end position="156"/>
    </location>
    <ligand>
        <name>NAD(+)</name>
        <dbReference type="ChEBI" id="CHEBI:57540"/>
        <label>1</label>
    </ligand>
</feature>
<dbReference type="InterPro" id="IPR038727">
    <property type="entry name" value="NadR/Ttd14_AAA_dom"/>
</dbReference>